<evidence type="ECO:0000313" key="3">
    <source>
        <dbReference type="Proteomes" id="UP000807504"/>
    </source>
</evidence>
<comment type="caution">
    <text evidence="2">The sequence shown here is derived from an EMBL/GenBank/DDBJ whole genome shotgun (WGS) entry which is preliminary data.</text>
</comment>
<dbReference type="AlphaFoldDB" id="A0A8T0FE58"/>
<organism evidence="2 3">
    <name type="scientific">Argiope bruennichi</name>
    <name type="common">Wasp spider</name>
    <name type="synonym">Aranea bruennichi</name>
    <dbReference type="NCBI Taxonomy" id="94029"/>
    <lineage>
        <taxon>Eukaryota</taxon>
        <taxon>Metazoa</taxon>
        <taxon>Ecdysozoa</taxon>
        <taxon>Arthropoda</taxon>
        <taxon>Chelicerata</taxon>
        <taxon>Arachnida</taxon>
        <taxon>Araneae</taxon>
        <taxon>Araneomorphae</taxon>
        <taxon>Entelegynae</taxon>
        <taxon>Araneoidea</taxon>
        <taxon>Araneidae</taxon>
        <taxon>Argiope</taxon>
    </lineage>
</organism>
<name>A0A8T0FE58_ARGBR</name>
<reference evidence="2" key="1">
    <citation type="journal article" date="2020" name="bioRxiv">
        <title>Chromosome-level reference genome of the European wasp spider Argiope bruennichi: a resource for studies on range expansion and evolutionary adaptation.</title>
        <authorList>
            <person name="Sheffer M.M."/>
            <person name="Hoppe A."/>
            <person name="Krehenwinkel H."/>
            <person name="Uhl G."/>
            <person name="Kuss A.W."/>
            <person name="Jensen L."/>
            <person name="Jensen C."/>
            <person name="Gillespie R.G."/>
            <person name="Hoff K.J."/>
            <person name="Prost S."/>
        </authorList>
    </citation>
    <scope>NUCLEOTIDE SEQUENCE</scope>
</reference>
<reference evidence="2" key="2">
    <citation type="submission" date="2020-06" db="EMBL/GenBank/DDBJ databases">
        <authorList>
            <person name="Sheffer M."/>
        </authorList>
    </citation>
    <scope>NUCLEOTIDE SEQUENCE</scope>
</reference>
<dbReference type="EMBL" id="JABXBU010000012">
    <property type="protein sequence ID" value="KAF8789396.1"/>
    <property type="molecule type" value="Genomic_DNA"/>
</dbReference>
<protein>
    <submittedName>
        <fullName evidence="2">Uncharacterized protein</fullName>
    </submittedName>
</protein>
<sequence length="82" mass="10096">MANKRYDLTKKEDLDEVMSILLGKAFFLEMQVSIEKKEKTRPNREAAYKEKQKMRNAKRKKIEEMTAREKRIQRRKWKVYEE</sequence>
<accession>A0A8T0FE58</accession>
<feature type="compositionally biased region" description="Basic and acidic residues" evidence="1">
    <location>
        <begin position="38"/>
        <end position="53"/>
    </location>
</feature>
<proteinExistence type="predicted"/>
<evidence type="ECO:0000256" key="1">
    <source>
        <dbReference type="SAM" id="MobiDB-lite"/>
    </source>
</evidence>
<keyword evidence="3" id="KW-1185">Reference proteome</keyword>
<gene>
    <name evidence="2" type="ORF">HNY73_007336</name>
</gene>
<feature type="region of interest" description="Disordered" evidence="1">
    <location>
        <begin position="38"/>
        <end position="59"/>
    </location>
</feature>
<evidence type="ECO:0000313" key="2">
    <source>
        <dbReference type="EMBL" id="KAF8789396.1"/>
    </source>
</evidence>
<dbReference type="Proteomes" id="UP000807504">
    <property type="component" value="Unassembled WGS sequence"/>
</dbReference>